<dbReference type="Pfam" id="PF08003">
    <property type="entry name" value="Methyltransf_9"/>
    <property type="match status" value="1"/>
</dbReference>
<dbReference type="SUPFAM" id="SSF53335">
    <property type="entry name" value="S-adenosyl-L-methionine-dependent methyltransferases"/>
    <property type="match status" value="1"/>
</dbReference>
<dbReference type="GO" id="GO:0032259">
    <property type="term" value="P:methylation"/>
    <property type="evidence" value="ECO:0007669"/>
    <property type="project" value="UniProtKB-KW"/>
</dbReference>
<proteinExistence type="inferred from homology"/>
<feature type="binding site" evidence="3">
    <location>
        <position position="128"/>
    </location>
    <ligand>
        <name>carboxy-S-adenosyl-L-methionine</name>
        <dbReference type="ChEBI" id="CHEBI:134278"/>
    </ligand>
</feature>
<dbReference type="Proteomes" id="UP000294412">
    <property type="component" value="Chromosome"/>
</dbReference>
<keyword evidence="1 3" id="KW-0808">Transferase</keyword>
<dbReference type="NCBIfam" id="NF011650">
    <property type="entry name" value="PRK15068.1"/>
    <property type="match status" value="1"/>
</dbReference>
<protein>
    <recommendedName>
        <fullName evidence="3">tRNA U34 carboxymethyltransferase</fullName>
        <ecNumber evidence="3">2.5.1.-</ecNumber>
    </recommendedName>
</protein>
<dbReference type="PANTHER" id="PTHR43861">
    <property type="entry name" value="TRANS-ACONITATE 2-METHYLTRANSFERASE-RELATED"/>
    <property type="match status" value="1"/>
</dbReference>
<dbReference type="Gene3D" id="3.40.50.150">
    <property type="entry name" value="Vaccinia Virus protein VP39"/>
    <property type="match status" value="1"/>
</dbReference>
<keyword evidence="2 3" id="KW-0819">tRNA processing</keyword>
<feature type="binding site" evidence="3">
    <location>
        <position position="108"/>
    </location>
    <ligand>
        <name>carboxy-S-adenosyl-L-methionine</name>
        <dbReference type="ChEBI" id="CHEBI:134278"/>
    </ligand>
</feature>
<organism evidence="4 5">
    <name type="scientific">Candidatus Erwinia haradaeae</name>
    <dbReference type="NCBI Taxonomy" id="1922217"/>
    <lineage>
        <taxon>Bacteria</taxon>
        <taxon>Pseudomonadati</taxon>
        <taxon>Pseudomonadota</taxon>
        <taxon>Gammaproteobacteria</taxon>
        <taxon>Enterobacterales</taxon>
        <taxon>Erwiniaceae</taxon>
        <taxon>Erwinia</taxon>
    </lineage>
</organism>
<dbReference type="InterPro" id="IPR010017">
    <property type="entry name" value="CmoB"/>
</dbReference>
<accession>A0A451D2V1</accession>
<dbReference type="InterPro" id="IPR029063">
    <property type="entry name" value="SAM-dependent_MTases_sf"/>
</dbReference>
<evidence type="ECO:0000256" key="1">
    <source>
        <dbReference type="ARBA" id="ARBA00022679"/>
    </source>
</evidence>
<dbReference type="InterPro" id="IPR027555">
    <property type="entry name" value="Mo5U34_MeTrfas-like"/>
</dbReference>
<dbReference type="RefSeq" id="WP_157993669.1">
    <property type="nucleotide sequence ID" value="NZ_LR217703.1"/>
</dbReference>
<dbReference type="HAMAP" id="MF_01590">
    <property type="entry name" value="tRNA_carboxymethyltr_CmoB"/>
    <property type="match status" value="1"/>
</dbReference>
<gene>
    <name evidence="3 4" type="primary">cmoB</name>
    <name evidence="4" type="ORF">ERCICUMA2628_485</name>
</gene>
<dbReference type="GO" id="GO:0016765">
    <property type="term" value="F:transferase activity, transferring alkyl or aryl (other than methyl) groups"/>
    <property type="evidence" value="ECO:0007669"/>
    <property type="project" value="UniProtKB-UniRule"/>
</dbReference>
<keyword evidence="4" id="KW-0489">Methyltransferase</keyword>
<feature type="binding site" evidence="3">
    <location>
        <position position="89"/>
    </location>
    <ligand>
        <name>carboxy-S-adenosyl-L-methionine</name>
        <dbReference type="ChEBI" id="CHEBI:134278"/>
    </ligand>
</feature>
<name>A0A451D2V1_9GAMM</name>
<dbReference type="EMBL" id="LR217703">
    <property type="protein sequence ID" value="VFP79983.1"/>
    <property type="molecule type" value="Genomic_DNA"/>
</dbReference>
<comment type="similarity">
    <text evidence="3">Belongs to the class I-like SAM-binding methyltransferase superfamily. CmoB family.</text>
</comment>
<comment type="caution">
    <text evidence="3">Lacks conserved residue(s) required for the propagation of feature annotation.</text>
</comment>
<feature type="binding site" evidence="3">
    <location>
        <position position="103"/>
    </location>
    <ligand>
        <name>carboxy-S-adenosyl-L-methionine</name>
        <dbReference type="ChEBI" id="CHEBI:134278"/>
    </ligand>
</feature>
<dbReference type="PANTHER" id="PTHR43861:SF3">
    <property type="entry name" value="PUTATIVE (AFU_ORTHOLOGUE AFUA_2G14390)-RELATED"/>
    <property type="match status" value="1"/>
</dbReference>
<evidence type="ECO:0000256" key="2">
    <source>
        <dbReference type="ARBA" id="ARBA00022694"/>
    </source>
</evidence>
<dbReference type="GO" id="GO:0002098">
    <property type="term" value="P:tRNA wobble uridine modification"/>
    <property type="evidence" value="ECO:0007669"/>
    <property type="project" value="InterPro"/>
</dbReference>
<sequence length="322" mass="37318">MDFSNFYHIISISSLKYWLETLPFLLQSWRRKVLLKDQKLWESTVKNLPQVYPEVLDLLHGVTADNTQITVRQRVGIDKLLRTLMPWRKGPFMLYRINIDSEWRSDWKWDRVVKHISPLSGRTVLDVGCGNGYYMWRMLAHCSALVVGVDPCPLFLYQFEAVRKLLGNDQRVHLIPLKIEQLPSLEAFDTVFSMGVLCHRRSPLDHLYQLRSQLVKGGELVLETLVIEGDDQTVLMPKNRYAKMKNVYFLPSSKALQCWIERCGFDNVRIVDHSITTVDEQRCTNWMLGKSLSEFLDLTDKTKTIEGYPAPQRAIVIATAVS</sequence>
<dbReference type="GO" id="GO:0008168">
    <property type="term" value="F:methyltransferase activity"/>
    <property type="evidence" value="ECO:0007669"/>
    <property type="project" value="UniProtKB-KW"/>
</dbReference>
<dbReference type="CDD" id="cd02440">
    <property type="entry name" value="AdoMet_MTases"/>
    <property type="match status" value="1"/>
</dbReference>
<reference evidence="4 5" key="1">
    <citation type="submission" date="2019-02" db="EMBL/GenBank/DDBJ databases">
        <authorList>
            <person name="Manzano-Marin A."/>
            <person name="Manzano-Marin A."/>
        </authorList>
    </citation>
    <scope>NUCLEOTIDE SEQUENCE [LARGE SCALE GENOMIC DNA]</scope>
    <source>
        <strain evidence="4 5">ErCicuneomaculata</strain>
    </source>
</reference>
<evidence type="ECO:0000313" key="5">
    <source>
        <dbReference type="Proteomes" id="UP000294412"/>
    </source>
</evidence>
<comment type="catalytic activity">
    <reaction evidence="3">
        <text>carboxy-S-adenosyl-L-methionine + 5-hydroxyuridine(34) in tRNA = 5-carboxymethoxyuridine(34) in tRNA + S-adenosyl-L-homocysteine + H(+)</text>
        <dbReference type="Rhea" id="RHEA:52848"/>
        <dbReference type="Rhea" id="RHEA-COMP:13381"/>
        <dbReference type="Rhea" id="RHEA-COMP:13383"/>
        <dbReference type="ChEBI" id="CHEBI:15378"/>
        <dbReference type="ChEBI" id="CHEBI:57856"/>
        <dbReference type="ChEBI" id="CHEBI:134278"/>
        <dbReference type="ChEBI" id="CHEBI:136877"/>
        <dbReference type="ChEBI" id="CHEBI:136879"/>
    </reaction>
</comment>
<feature type="binding site" evidence="3">
    <location>
        <position position="313"/>
    </location>
    <ligand>
        <name>carboxy-S-adenosyl-L-methionine</name>
        <dbReference type="ChEBI" id="CHEBI:134278"/>
    </ligand>
</feature>
<dbReference type="EC" id="2.5.1.-" evidence="3"/>
<comment type="subunit">
    <text evidence="3">Homotetramer.</text>
</comment>
<feature type="binding site" evidence="3">
    <location>
        <position position="194"/>
    </location>
    <ligand>
        <name>carboxy-S-adenosyl-L-methionine</name>
        <dbReference type="ChEBI" id="CHEBI:134278"/>
    </ligand>
</feature>
<dbReference type="NCBIfam" id="TIGR00452">
    <property type="entry name" value="tRNA 5-methoxyuridine(34)/uridine 5-oxyacetic acid(34) synthase CmoB"/>
    <property type="match status" value="1"/>
</dbReference>
<evidence type="ECO:0000256" key="3">
    <source>
        <dbReference type="HAMAP-Rule" id="MF_01590"/>
    </source>
</evidence>
<dbReference type="AlphaFoldDB" id="A0A451D2V1"/>
<dbReference type="OrthoDB" id="9773188at2"/>
<feature type="binding site" evidence="3">
    <location>
        <begin position="179"/>
        <end position="180"/>
    </location>
    <ligand>
        <name>carboxy-S-adenosyl-L-methionine</name>
        <dbReference type="ChEBI" id="CHEBI:134278"/>
    </ligand>
</feature>
<evidence type="ECO:0000313" key="4">
    <source>
        <dbReference type="EMBL" id="VFP79983.1"/>
    </source>
</evidence>
<comment type="function">
    <text evidence="3">Catalyzes carboxymethyl transfer from carboxy-S-adenosyl-L-methionine (Cx-SAM) to 5-hydroxyuridine (ho5U) to form 5-carboxymethoxyuridine (cmo5U) at position 34 in tRNAs.</text>
</comment>